<feature type="transmembrane region" description="Helical" evidence="2">
    <location>
        <begin position="151"/>
        <end position="171"/>
    </location>
</feature>
<evidence type="ECO:0000256" key="1">
    <source>
        <dbReference type="SAM" id="MobiDB-lite"/>
    </source>
</evidence>
<feature type="transmembrane region" description="Helical" evidence="2">
    <location>
        <begin position="73"/>
        <end position="95"/>
    </location>
</feature>
<dbReference type="OrthoDB" id="5244723at2"/>
<dbReference type="Proteomes" id="UP000295447">
    <property type="component" value="Unassembled WGS sequence"/>
</dbReference>
<comment type="caution">
    <text evidence="3">The sequence shown here is derived from an EMBL/GenBank/DDBJ whole genome shotgun (WGS) entry which is preliminary data.</text>
</comment>
<evidence type="ECO:0000313" key="4">
    <source>
        <dbReference type="Proteomes" id="UP000295447"/>
    </source>
</evidence>
<evidence type="ECO:0000256" key="2">
    <source>
        <dbReference type="SAM" id="Phobius"/>
    </source>
</evidence>
<reference evidence="3 4" key="1">
    <citation type="submission" date="2019-03" db="EMBL/GenBank/DDBJ databases">
        <title>Genomic Encyclopedia of Type Strains, Phase III (KMG-III): the genomes of soil and plant-associated and newly described type strains.</title>
        <authorList>
            <person name="Whitman W."/>
        </authorList>
    </citation>
    <scope>NUCLEOTIDE SEQUENCE [LARGE SCALE GENOMIC DNA]</scope>
    <source>
        <strain evidence="3 4">VKM Ac-2570</strain>
    </source>
</reference>
<keyword evidence="2" id="KW-0812">Transmembrane</keyword>
<evidence type="ECO:0000313" key="3">
    <source>
        <dbReference type="EMBL" id="TDW14033.1"/>
    </source>
</evidence>
<dbReference type="AlphaFoldDB" id="A0A4R7Z9C3"/>
<protein>
    <submittedName>
        <fullName evidence="3">Uncharacterized protein</fullName>
    </submittedName>
</protein>
<dbReference type="RefSeq" id="WP_134124028.1">
    <property type="nucleotide sequence ID" value="NZ_SODF01000004.1"/>
</dbReference>
<feature type="transmembrane region" description="Helical" evidence="2">
    <location>
        <begin position="115"/>
        <end position="139"/>
    </location>
</feature>
<proteinExistence type="predicted"/>
<keyword evidence="4" id="KW-1185">Reference proteome</keyword>
<gene>
    <name evidence="3" type="ORF">EV650_7613</name>
</gene>
<feature type="region of interest" description="Disordered" evidence="1">
    <location>
        <begin position="1"/>
        <end position="24"/>
    </location>
</feature>
<organism evidence="3 4">
    <name type="scientific">Kribbella kalugense</name>
    <dbReference type="NCBI Taxonomy" id="2512221"/>
    <lineage>
        <taxon>Bacteria</taxon>
        <taxon>Bacillati</taxon>
        <taxon>Actinomycetota</taxon>
        <taxon>Actinomycetes</taxon>
        <taxon>Propionibacteriales</taxon>
        <taxon>Kribbellaceae</taxon>
        <taxon>Kribbella</taxon>
    </lineage>
</organism>
<name>A0A4R7Z9C3_9ACTN</name>
<keyword evidence="2" id="KW-0472">Membrane</keyword>
<feature type="transmembrane region" description="Helical" evidence="2">
    <location>
        <begin position="191"/>
        <end position="215"/>
    </location>
</feature>
<accession>A0A4R7Z9C3</accession>
<sequence>MSQQYPGDLGNTATITTPAGEDTTTQRYEEARAAASRAMSTISIPQPPGAGPAEPEVAPELLSYRGFKFGAAFFGWLIAIAMSVLLLAAVSAAAFGTAQVLDYTTSDAKAQPGAASITAAGVAILMLTIAFYTGGYVAGRLVRFDGGRQGFGVWMIAVLVGLVAGGTGWLLDNQYDVLSDINRPDVALTNNTLALGGIVAAAALLLLTLLAAILGGKNGRRYHDRIDQLVD</sequence>
<keyword evidence="2" id="KW-1133">Transmembrane helix</keyword>
<dbReference type="EMBL" id="SODF01000004">
    <property type="protein sequence ID" value="TDW14033.1"/>
    <property type="molecule type" value="Genomic_DNA"/>
</dbReference>